<dbReference type="Pfam" id="PF01657">
    <property type="entry name" value="Stress-antifung"/>
    <property type="match status" value="2"/>
</dbReference>
<keyword evidence="11" id="KW-0430">Lectin</keyword>
<dbReference type="AlphaFoldDB" id="A9NPP1"/>
<evidence type="ECO:0000256" key="13">
    <source>
        <dbReference type="ARBA" id="ARBA00022821"/>
    </source>
</evidence>
<evidence type="ECO:0000256" key="20">
    <source>
        <dbReference type="ARBA" id="ARBA00024184"/>
    </source>
</evidence>
<dbReference type="PANTHER" id="PTHR32080">
    <property type="entry name" value="ANTIFUNGAL PROTEIN GINKBILOBIN-2-LIKE"/>
    <property type="match status" value="1"/>
</dbReference>
<keyword evidence="13" id="KW-0611">Plant defense</keyword>
<dbReference type="GO" id="GO:0031640">
    <property type="term" value="P:killing of cells of another organism"/>
    <property type="evidence" value="ECO:0007669"/>
    <property type="project" value="UniProtKB-KW"/>
</dbReference>
<evidence type="ECO:0000256" key="7">
    <source>
        <dbReference type="ARBA" id="ARBA00022577"/>
    </source>
</evidence>
<feature type="domain" description="Gnk2-homologous" evidence="25">
    <location>
        <begin position="25"/>
        <end position="127"/>
    </location>
</feature>
<comment type="function">
    <text evidence="1">Exerts antifungal activity through its carbohydrate-binding specificity.</text>
</comment>
<comment type="similarity">
    <text evidence="22">Belongs to the cysteine-rich repeat secretory protein family. Plasmodesmata-located proteins (PDLD) subfamily.</text>
</comment>
<name>A9NPP1_PICSI</name>
<keyword evidence="8" id="KW-0945">Host-virus interaction</keyword>
<evidence type="ECO:0000256" key="8">
    <source>
        <dbReference type="ARBA" id="ARBA00022581"/>
    </source>
</evidence>
<evidence type="ECO:0000256" key="5">
    <source>
        <dbReference type="ARBA" id="ARBA00022475"/>
    </source>
</evidence>
<dbReference type="PROSITE" id="PS51473">
    <property type="entry name" value="GNK2"/>
    <property type="match status" value="2"/>
</dbReference>
<keyword evidence="18 23" id="KW-0472">Membrane</keyword>
<dbReference type="InterPro" id="IPR038408">
    <property type="entry name" value="GNK2_sf"/>
</dbReference>
<keyword evidence="17" id="KW-0465">Mannose-binding</keyword>
<keyword evidence="15 23" id="KW-1133">Transmembrane helix</keyword>
<evidence type="ECO:0000256" key="10">
    <source>
        <dbReference type="ARBA" id="ARBA00022729"/>
    </source>
</evidence>
<evidence type="ECO:0000256" key="14">
    <source>
        <dbReference type="ARBA" id="ARBA00022949"/>
    </source>
</evidence>
<keyword evidence="16" id="KW-0044">Antibiotic</keyword>
<evidence type="ECO:0000256" key="12">
    <source>
        <dbReference type="ARBA" id="ARBA00022737"/>
    </source>
</evidence>
<keyword evidence="9 23" id="KW-0812">Transmembrane</keyword>
<dbReference type="CDD" id="cd23509">
    <property type="entry name" value="Gnk2-like"/>
    <property type="match status" value="2"/>
</dbReference>
<keyword evidence="10 24" id="KW-0732">Signal</keyword>
<accession>A9NPP1</accession>
<feature type="signal peptide" evidence="24">
    <location>
        <begin position="1"/>
        <end position="25"/>
    </location>
</feature>
<keyword evidence="7" id="KW-0295">Fungicide</keyword>
<evidence type="ECO:0000256" key="1">
    <source>
        <dbReference type="ARBA" id="ARBA00002571"/>
    </source>
</evidence>
<evidence type="ECO:0000256" key="19">
    <source>
        <dbReference type="ARBA" id="ARBA00023157"/>
    </source>
</evidence>
<keyword evidence="6" id="KW-0929">Antimicrobial</keyword>
<keyword evidence="19" id="KW-1015">Disulfide bond</keyword>
<evidence type="ECO:0000256" key="18">
    <source>
        <dbReference type="ARBA" id="ARBA00023136"/>
    </source>
</evidence>
<protein>
    <recommendedName>
        <fullName evidence="25">Gnk2-homologous domain-containing protein</fullName>
    </recommendedName>
</protein>
<dbReference type="Gene3D" id="3.30.430.20">
    <property type="entry name" value="Gnk2 domain, C-X8-C-X2-C motif"/>
    <property type="match status" value="2"/>
</dbReference>
<dbReference type="InterPro" id="IPR002902">
    <property type="entry name" value="GNK2"/>
</dbReference>
<keyword evidence="14" id="KW-0965">Cell junction</keyword>
<dbReference type="GO" id="GO:0050832">
    <property type="term" value="P:defense response to fungus"/>
    <property type="evidence" value="ECO:0007669"/>
    <property type="project" value="UniProtKB-KW"/>
</dbReference>
<dbReference type="InterPro" id="IPR051378">
    <property type="entry name" value="Cell2Cell_Antifungal"/>
</dbReference>
<evidence type="ECO:0000256" key="3">
    <source>
        <dbReference type="ARBA" id="ARBA00004479"/>
    </source>
</evidence>
<evidence type="ECO:0000256" key="17">
    <source>
        <dbReference type="ARBA" id="ARBA00023035"/>
    </source>
</evidence>
<keyword evidence="12" id="KW-0677">Repeat</keyword>
<keyword evidence="4" id="KW-0813">Transport</keyword>
<organism evidence="26">
    <name type="scientific">Picea sitchensis</name>
    <name type="common">Sitka spruce</name>
    <name type="synonym">Pinus sitchensis</name>
    <dbReference type="NCBI Taxonomy" id="3332"/>
    <lineage>
        <taxon>Eukaryota</taxon>
        <taxon>Viridiplantae</taxon>
        <taxon>Streptophyta</taxon>
        <taxon>Embryophyta</taxon>
        <taxon>Tracheophyta</taxon>
        <taxon>Spermatophyta</taxon>
        <taxon>Pinopsida</taxon>
        <taxon>Pinidae</taxon>
        <taxon>Conifers I</taxon>
        <taxon>Pinales</taxon>
        <taxon>Pinaceae</taxon>
        <taxon>Picea</taxon>
    </lineage>
</organism>
<evidence type="ECO:0000256" key="15">
    <source>
        <dbReference type="ARBA" id="ARBA00022989"/>
    </source>
</evidence>
<dbReference type="GO" id="GO:0012505">
    <property type="term" value="C:endomembrane system"/>
    <property type="evidence" value="ECO:0007669"/>
    <property type="project" value="UniProtKB-SubCell"/>
</dbReference>
<evidence type="ECO:0000256" key="24">
    <source>
        <dbReference type="SAM" id="SignalP"/>
    </source>
</evidence>
<dbReference type="PANTHER" id="PTHR32080:SF54">
    <property type="entry name" value="GNK2-HOMOLOGOUS DOMAIN-CONTAINING PROTEIN"/>
    <property type="match status" value="1"/>
</dbReference>
<feature type="transmembrane region" description="Helical" evidence="23">
    <location>
        <begin position="259"/>
        <end position="279"/>
    </location>
</feature>
<evidence type="ECO:0000259" key="25">
    <source>
        <dbReference type="PROSITE" id="PS51473"/>
    </source>
</evidence>
<evidence type="ECO:0000256" key="9">
    <source>
        <dbReference type="ARBA" id="ARBA00022692"/>
    </source>
</evidence>
<proteinExistence type="evidence at transcript level"/>
<feature type="chain" id="PRO_5002741879" description="Gnk2-homologous domain-containing protein" evidence="24">
    <location>
        <begin position="26"/>
        <end position="316"/>
    </location>
</feature>
<evidence type="ECO:0000256" key="21">
    <source>
        <dbReference type="ARBA" id="ARBA00037847"/>
    </source>
</evidence>
<evidence type="ECO:0000256" key="4">
    <source>
        <dbReference type="ARBA" id="ARBA00022448"/>
    </source>
</evidence>
<dbReference type="GO" id="GO:0009506">
    <property type="term" value="C:plasmodesma"/>
    <property type="evidence" value="ECO:0007669"/>
    <property type="project" value="UniProtKB-SubCell"/>
</dbReference>
<evidence type="ECO:0000313" key="26">
    <source>
        <dbReference type="EMBL" id="ABK22602.1"/>
    </source>
</evidence>
<evidence type="ECO:0000256" key="11">
    <source>
        <dbReference type="ARBA" id="ARBA00022734"/>
    </source>
</evidence>
<dbReference type="GO" id="GO:0005886">
    <property type="term" value="C:plasma membrane"/>
    <property type="evidence" value="ECO:0007669"/>
    <property type="project" value="UniProtKB-SubCell"/>
</dbReference>
<feature type="domain" description="Gnk2-homologous" evidence="25">
    <location>
        <begin position="132"/>
        <end position="237"/>
    </location>
</feature>
<dbReference type="FunFam" id="3.30.430.20:FF:000001">
    <property type="entry name" value="cysteine-rich repeat secretory protein 3"/>
    <property type="match status" value="1"/>
</dbReference>
<evidence type="ECO:0000256" key="6">
    <source>
        <dbReference type="ARBA" id="ARBA00022529"/>
    </source>
</evidence>
<evidence type="ECO:0000256" key="2">
    <source>
        <dbReference type="ARBA" id="ARBA00004236"/>
    </source>
</evidence>
<evidence type="ECO:0000256" key="16">
    <source>
        <dbReference type="ARBA" id="ARBA00023022"/>
    </source>
</evidence>
<keyword evidence="5" id="KW-1003">Cell membrane</keyword>
<sequence>METSRVFWLIAVVLLALIPTRPVESQFVYEGCSQEQYSSGSNYENNLNSLLGILLRQASSADYYNASVGSGGDAIYGLYDCRGDLGSDDCANCIKNAMSQISNVCLRTRGARIQLDGCFMHYDRINFFGQTDNSFIYKTCSETLSSDYNFNNHLNTIMGSLMTASSGDNNGFRLTTAGDSSTGFVHGLAQCEGDLSVSDCNNCMNAAVQKLKSVCGTAVSGQVYLSKCYVRYAQDGFYRDSSGTGNSSSGNGDDAGKTVAIIIGLLAGVALIVVFISFLKQVFKRGHNKGNYSTCKTLISVFLSFLIQVFKHIQHL</sequence>
<evidence type="ECO:0000256" key="23">
    <source>
        <dbReference type="SAM" id="Phobius"/>
    </source>
</evidence>
<evidence type="ECO:0000256" key="22">
    <source>
        <dbReference type="ARBA" id="ARBA00038393"/>
    </source>
</evidence>
<reference evidence="26" key="1">
    <citation type="journal article" date="2008" name="BMC Genomics">
        <title>A conifer genomics resource of 200,000 spruce (Picea spp.) ESTs and 6,464 high-quality, sequence-finished full-length cDNAs for Sitka spruce (Picea sitchensis).</title>
        <authorList>
            <person name="Ralph S.G."/>
            <person name="Chun H.J."/>
            <person name="Kolosova N."/>
            <person name="Cooper D."/>
            <person name="Oddy C."/>
            <person name="Ritland C.E."/>
            <person name="Kirkpatrick R."/>
            <person name="Moore R."/>
            <person name="Barber S."/>
            <person name="Holt R.A."/>
            <person name="Jones S.J."/>
            <person name="Marra M.A."/>
            <person name="Douglas C.J."/>
            <person name="Ritland K."/>
            <person name="Bohlmann J."/>
        </authorList>
    </citation>
    <scope>NUCLEOTIDE SEQUENCE</scope>
    <source>
        <tissue evidence="26">Bark</tissue>
    </source>
</reference>
<dbReference type="GO" id="GO:0042742">
    <property type="term" value="P:defense response to bacterium"/>
    <property type="evidence" value="ECO:0007669"/>
    <property type="project" value="UniProtKB-KW"/>
</dbReference>
<comment type="subcellular location">
    <subcellularLocation>
        <location evidence="20">Cell junction</location>
        <location evidence="20">Plasmodesma</location>
    </subcellularLocation>
    <subcellularLocation>
        <location evidence="2">Cell membrane</location>
    </subcellularLocation>
    <subcellularLocation>
        <location evidence="21">Endomembrane system</location>
        <topology evidence="21">Single-pass membrane protein</topology>
    </subcellularLocation>
    <subcellularLocation>
        <location evidence="3">Membrane</location>
        <topology evidence="3">Single-pass type I membrane protein</topology>
    </subcellularLocation>
</comment>
<dbReference type="EMBL" id="EF083252">
    <property type="protein sequence ID" value="ABK22602.1"/>
    <property type="molecule type" value="mRNA"/>
</dbReference>
<dbReference type="GO" id="GO:0005537">
    <property type="term" value="F:D-mannose binding"/>
    <property type="evidence" value="ECO:0007669"/>
    <property type="project" value="UniProtKB-KW"/>
</dbReference>